<evidence type="ECO:0000256" key="1">
    <source>
        <dbReference type="SAM" id="Phobius"/>
    </source>
</evidence>
<gene>
    <name evidence="2" type="ORF">A3C86_01835</name>
</gene>
<accession>A0A1F6DE13</accession>
<proteinExistence type="predicted"/>
<evidence type="ECO:0000313" key="2">
    <source>
        <dbReference type="EMBL" id="OGG59683.1"/>
    </source>
</evidence>
<protein>
    <submittedName>
        <fullName evidence="2">Uncharacterized protein</fullName>
    </submittedName>
</protein>
<keyword evidence="1" id="KW-1133">Transmembrane helix</keyword>
<feature type="transmembrane region" description="Helical" evidence="1">
    <location>
        <begin position="79"/>
        <end position="101"/>
    </location>
</feature>
<dbReference type="EMBL" id="MFLD01000023">
    <property type="protein sequence ID" value="OGG59683.1"/>
    <property type="molecule type" value="Genomic_DNA"/>
</dbReference>
<organism evidence="2 3">
    <name type="scientific">Candidatus Kaiserbacteria bacterium RIFCSPHIGHO2_02_FULL_49_16</name>
    <dbReference type="NCBI Taxonomy" id="1798490"/>
    <lineage>
        <taxon>Bacteria</taxon>
        <taxon>Candidatus Kaiseribacteriota</taxon>
    </lineage>
</organism>
<keyword evidence="1" id="KW-0812">Transmembrane</keyword>
<feature type="transmembrane region" description="Helical" evidence="1">
    <location>
        <begin position="122"/>
        <end position="143"/>
    </location>
</feature>
<dbReference type="Proteomes" id="UP000178042">
    <property type="component" value="Unassembled WGS sequence"/>
</dbReference>
<dbReference type="AlphaFoldDB" id="A0A1F6DE13"/>
<feature type="transmembrane region" description="Helical" evidence="1">
    <location>
        <begin position="163"/>
        <end position="185"/>
    </location>
</feature>
<feature type="transmembrane region" description="Helical" evidence="1">
    <location>
        <begin position="16"/>
        <end position="40"/>
    </location>
</feature>
<feature type="transmembrane region" description="Helical" evidence="1">
    <location>
        <begin position="47"/>
        <end position="67"/>
    </location>
</feature>
<keyword evidence="1" id="KW-0472">Membrane</keyword>
<comment type="caution">
    <text evidence="2">The sequence shown here is derived from an EMBL/GenBank/DDBJ whole genome shotgun (WGS) entry which is preliminary data.</text>
</comment>
<evidence type="ECO:0000313" key="3">
    <source>
        <dbReference type="Proteomes" id="UP000178042"/>
    </source>
</evidence>
<sequence length="188" mass="20818">MKNTRVRKSTFVLQDIAIILLSILLAVILIKTNILVSILTISQERELLGSFIAGMFFTSIFTTVPAIVTLGEIANANSILLTALFGAMGAVLGDLIIFRFIRDRFSEHLTEVFKQRLAGRKVNALLHFRFFRWFSFVVGALIIASPLPDELGISLLGFAKMKMLWFIPLSFAFNGLGILLIGAIAKTL</sequence>
<reference evidence="2 3" key="1">
    <citation type="journal article" date="2016" name="Nat. Commun.">
        <title>Thousands of microbial genomes shed light on interconnected biogeochemical processes in an aquifer system.</title>
        <authorList>
            <person name="Anantharaman K."/>
            <person name="Brown C.T."/>
            <person name="Hug L.A."/>
            <person name="Sharon I."/>
            <person name="Castelle C.J."/>
            <person name="Probst A.J."/>
            <person name="Thomas B.C."/>
            <person name="Singh A."/>
            <person name="Wilkins M.J."/>
            <person name="Karaoz U."/>
            <person name="Brodie E.L."/>
            <person name="Williams K.H."/>
            <person name="Hubbard S.S."/>
            <person name="Banfield J.F."/>
        </authorList>
    </citation>
    <scope>NUCLEOTIDE SEQUENCE [LARGE SCALE GENOMIC DNA]</scope>
</reference>
<name>A0A1F6DE13_9BACT</name>